<name>A0A839ESN3_9HYPH</name>
<evidence type="ECO:0000256" key="3">
    <source>
        <dbReference type="ARBA" id="ARBA00017903"/>
    </source>
</evidence>
<reference evidence="14 15" key="1">
    <citation type="submission" date="2020-07" db="EMBL/GenBank/DDBJ databases">
        <title>Genomic Encyclopedia of Type Strains, Phase IV (KMG-V): Genome sequencing to study the core and pangenomes of soil and plant-associated prokaryotes.</title>
        <authorList>
            <person name="Whitman W."/>
        </authorList>
    </citation>
    <scope>NUCLEOTIDE SEQUENCE [LARGE SCALE GENOMIC DNA]</scope>
    <source>
        <strain evidence="14 15">AN3</strain>
    </source>
</reference>
<evidence type="ECO:0000256" key="7">
    <source>
        <dbReference type="ARBA" id="ARBA00022840"/>
    </source>
</evidence>
<dbReference type="PANTHER" id="PTHR21310:SF41">
    <property type="entry name" value="3'-PHOSPHOTRANSFERASE, PUTATIVE-RELATED"/>
    <property type="match status" value="1"/>
</dbReference>
<dbReference type="InterPro" id="IPR002575">
    <property type="entry name" value="Aminoglycoside_PTrfase"/>
</dbReference>
<dbReference type="GO" id="GO:0005524">
    <property type="term" value="F:ATP binding"/>
    <property type="evidence" value="ECO:0007669"/>
    <property type="project" value="UniProtKB-KW"/>
</dbReference>
<keyword evidence="4 10" id="KW-0808">Transferase</keyword>
<dbReference type="NCBIfam" id="NF032898">
    <property type="entry name" value="APH_3p_II"/>
    <property type="match status" value="1"/>
</dbReference>
<proteinExistence type="inferred from homology"/>
<comment type="caution">
    <text evidence="14">The sequence shown here is derived from an EMBL/GenBank/DDBJ whole genome shotgun (WGS) entry which is preliminary data.</text>
</comment>
<organism evidence="14 15">
    <name type="scientific">Phyllobacterium myrsinacearum</name>
    <dbReference type="NCBI Taxonomy" id="28101"/>
    <lineage>
        <taxon>Bacteria</taxon>
        <taxon>Pseudomonadati</taxon>
        <taxon>Pseudomonadota</taxon>
        <taxon>Alphaproteobacteria</taxon>
        <taxon>Hyphomicrobiales</taxon>
        <taxon>Phyllobacteriaceae</taxon>
        <taxon>Phyllobacterium</taxon>
    </lineage>
</organism>
<evidence type="ECO:0000256" key="8">
    <source>
        <dbReference type="ARBA" id="ARBA00023251"/>
    </source>
</evidence>
<comment type="catalytic activity">
    <reaction evidence="9">
        <text>kanamycin A + ATP = kanamycin 3'-phosphate + ADP + H(+)</text>
        <dbReference type="Rhea" id="RHEA:24256"/>
        <dbReference type="ChEBI" id="CHEBI:15378"/>
        <dbReference type="ChEBI" id="CHEBI:30616"/>
        <dbReference type="ChEBI" id="CHEBI:57909"/>
        <dbReference type="ChEBI" id="CHEBI:58214"/>
        <dbReference type="ChEBI" id="CHEBI:456216"/>
        <dbReference type="EC" id="2.7.1.95"/>
    </reaction>
</comment>
<evidence type="ECO:0000256" key="2">
    <source>
        <dbReference type="ARBA" id="ARBA00012193"/>
    </source>
</evidence>
<evidence type="ECO:0000256" key="4">
    <source>
        <dbReference type="ARBA" id="ARBA00022679"/>
    </source>
</evidence>
<dbReference type="InterPro" id="IPR051678">
    <property type="entry name" value="AGP_Transferase"/>
</dbReference>
<dbReference type="Gene3D" id="3.30.200.20">
    <property type="entry name" value="Phosphorylase Kinase, domain 1"/>
    <property type="match status" value="1"/>
</dbReference>
<dbReference type="Gene3D" id="3.90.1200.10">
    <property type="match status" value="1"/>
</dbReference>
<dbReference type="InterPro" id="IPR024165">
    <property type="entry name" value="Kan/Strep_kinase"/>
</dbReference>
<gene>
    <name evidence="14" type="ORF">FHW16_005676</name>
</gene>
<dbReference type="EMBL" id="JACGXN010000018">
    <property type="protein sequence ID" value="MBA8881929.1"/>
    <property type="molecule type" value="Genomic_DNA"/>
</dbReference>
<dbReference type="PIRSF" id="PIRSF000706">
    <property type="entry name" value="Kanamycin_kin"/>
    <property type="match status" value="1"/>
</dbReference>
<evidence type="ECO:0000256" key="11">
    <source>
        <dbReference type="PIRSR" id="PIRSR000706-1"/>
    </source>
</evidence>
<dbReference type="GO" id="GO:0046677">
    <property type="term" value="P:response to antibiotic"/>
    <property type="evidence" value="ECO:0007669"/>
    <property type="project" value="UniProtKB-KW"/>
</dbReference>
<dbReference type="PANTHER" id="PTHR21310">
    <property type="entry name" value="AMINOGLYCOSIDE PHOSPHOTRANSFERASE-RELATED-RELATED"/>
    <property type="match status" value="1"/>
</dbReference>
<dbReference type="GO" id="GO:0046872">
    <property type="term" value="F:metal ion binding"/>
    <property type="evidence" value="ECO:0007669"/>
    <property type="project" value="UniProtKB-KW"/>
</dbReference>
<dbReference type="InterPro" id="IPR011009">
    <property type="entry name" value="Kinase-like_dom_sf"/>
</dbReference>
<accession>A0A839ESN3</accession>
<evidence type="ECO:0000256" key="9">
    <source>
        <dbReference type="ARBA" id="ARBA00048925"/>
    </source>
</evidence>
<evidence type="ECO:0000256" key="1">
    <source>
        <dbReference type="ARBA" id="ARBA00006219"/>
    </source>
</evidence>
<feature type="binding site" evidence="12">
    <location>
        <position position="198"/>
    </location>
    <ligand>
        <name>Mg(2+)</name>
        <dbReference type="ChEBI" id="CHEBI:18420"/>
    </ligand>
</feature>
<keyword evidence="12" id="KW-0479">Metal-binding</keyword>
<dbReference type="GO" id="GO:0008910">
    <property type="term" value="F:kanamycin kinase activity"/>
    <property type="evidence" value="ECO:0007669"/>
    <property type="project" value="UniProtKB-EC"/>
</dbReference>
<dbReference type="AlphaFoldDB" id="A0A839ESN3"/>
<evidence type="ECO:0000313" key="14">
    <source>
        <dbReference type="EMBL" id="MBA8881929.1"/>
    </source>
</evidence>
<keyword evidence="15" id="KW-1185">Reference proteome</keyword>
<dbReference type="EC" id="2.7.1.95" evidence="2"/>
<evidence type="ECO:0000256" key="12">
    <source>
        <dbReference type="PIRSR" id="PIRSR000706-2"/>
    </source>
</evidence>
<sequence length="267" mass="29607">MTATMKRPEALALPPELHALVTGYSWNRDELGCSDAQVFLLQGERLPRLFIKVETVSPYGELPDEIARLRWLSSCSLPCPDIIFDGIHAGHHWLLMSAVPGTDLASADSVPVEPRVRILADALRQLHALDPSTCPFDHRLDMRIEAAGARVQAGLVDETDFDDDMLGETAAELFTRLVSEKPAVGDVVVTHGDACLPNFMADKGIFTGYIDCARLGLADRYQDIALACRSISDNFGEEWVRPFLDCYGLKHADPAKLAYYRLLDEFF</sequence>
<keyword evidence="6 10" id="KW-0418">Kinase</keyword>
<protein>
    <recommendedName>
        <fullName evidence="3">Aminoglycoside 3'-phosphotransferase</fullName>
        <ecNumber evidence="2">2.7.1.95</ecNumber>
    </recommendedName>
</protein>
<keyword evidence="5 10" id="KW-0547">Nucleotide-binding</keyword>
<dbReference type="Proteomes" id="UP000549052">
    <property type="component" value="Unassembled WGS sequence"/>
</dbReference>
<keyword evidence="7 10" id="KW-0067">ATP-binding</keyword>
<evidence type="ECO:0000256" key="10">
    <source>
        <dbReference type="PIRNR" id="PIRNR000706"/>
    </source>
</evidence>
<evidence type="ECO:0000256" key="5">
    <source>
        <dbReference type="ARBA" id="ARBA00022741"/>
    </source>
</evidence>
<feature type="active site" description="Proton acceptor" evidence="11">
    <location>
        <position position="193"/>
    </location>
</feature>
<evidence type="ECO:0000259" key="13">
    <source>
        <dbReference type="Pfam" id="PF01636"/>
    </source>
</evidence>
<keyword evidence="12" id="KW-0460">Magnesium</keyword>
<evidence type="ECO:0000256" key="6">
    <source>
        <dbReference type="ARBA" id="ARBA00022777"/>
    </source>
</evidence>
<dbReference type="SUPFAM" id="SSF56112">
    <property type="entry name" value="Protein kinase-like (PK-like)"/>
    <property type="match status" value="1"/>
</dbReference>
<feature type="binding site" evidence="12">
    <location>
        <position position="211"/>
    </location>
    <ligand>
        <name>Mg(2+)</name>
        <dbReference type="ChEBI" id="CHEBI:18420"/>
    </ligand>
</feature>
<keyword evidence="8 10" id="KW-0046">Antibiotic resistance</keyword>
<comment type="similarity">
    <text evidence="1 10">Belongs to the aminoglycoside phosphotransferase family.</text>
</comment>
<dbReference type="CDD" id="cd05150">
    <property type="entry name" value="APH"/>
    <property type="match status" value="1"/>
</dbReference>
<evidence type="ECO:0000313" key="15">
    <source>
        <dbReference type="Proteomes" id="UP000549052"/>
    </source>
</evidence>
<dbReference type="NCBIfam" id="NF033068">
    <property type="entry name" value="APH_3p"/>
    <property type="match status" value="1"/>
</dbReference>
<dbReference type="Pfam" id="PF01636">
    <property type="entry name" value="APH"/>
    <property type="match status" value="1"/>
</dbReference>
<feature type="domain" description="Aminoglycoside phosphotransferase" evidence="13">
    <location>
        <begin position="33"/>
        <end position="259"/>
    </location>
</feature>